<dbReference type="EMBL" id="NCKU01002816">
    <property type="protein sequence ID" value="RWS08722.1"/>
    <property type="molecule type" value="Genomic_DNA"/>
</dbReference>
<comment type="caution">
    <text evidence="2">The sequence shown here is derived from an EMBL/GenBank/DDBJ whole genome shotgun (WGS) entry which is preliminary data.</text>
</comment>
<evidence type="ECO:0000313" key="4">
    <source>
        <dbReference type="Proteomes" id="UP000285301"/>
    </source>
</evidence>
<dbReference type="InterPro" id="IPR018487">
    <property type="entry name" value="Hemopexin-like_repeat"/>
</dbReference>
<reference evidence="2" key="2">
    <citation type="submission" date="2018-11" db="EMBL/GenBank/DDBJ databases">
        <title>Trombidioid mite genomics.</title>
        <authorList>
            <person name="Dong X."/>
        </authorList>
    </citation>
    <scope>NUCLEOTIDE SEQUENCE</scope>
    <source>
        <strain evidence="2">UoL-WK</strain>
    </source>
</reference>
<proteinExistence type="predicted"/>
<dbReference type="SUPFAM" id="SSF50923">
    <property type="entry name" value="Hemopexin-like domain"/>
    <property type="match status" value="1"/>
</dbReference>
<dbReference type="Proteomes" id="UP000285301">
    <property type="component" value="Unassembled WGS sequence"/>
</dbReference>
<accession>A0A3S4QWY2</accession>
<dbReference type="PROSITE" id="PS51642">
    <property type="entry name" value="HEMOPEXIN_2"/>
    <property type="match status" value="2"/>
</dbReference>
<dbReference type="EMBL" id="NCKU01002819">
    <property type="protein sequence ID" value="RWS08717.1"/>
    <property type="molecule type" value="Genomic_DNA"/>
</dbReference>
<dbReference type="InterPro" id="IPR036375">
    <property type="entry name" value="Hemopexin-like_dom_sf"/>
</dbReference>
<evidence type="ECO:0000313" key="2">
    <source>
        <dbReference type="EMBL" id="RWS08717.1"/>
    </source>
</evidence>
<evidence type="ECO:0000256" key="1">
    <source>
        <dbReference type="PROSITE-ProRule" id="PRU01011"/>
    </source>
</evidence>
<reference evidence="2 4" key="1">
    <citation type="journal article" date="2018" name="Gigascience">
        <title>Genomes of trombidid mites reveal novel predicted allergens and laterally-transferred genes associated with secondary metabolism.</title>
        <authorList>
            <person name="Dong X."/>
            <person name="Chaisiri K."/>
            <person name="Xia D."/>
            <person name="Armstrong S.D."/>
            <person name="Fang Y."/>
            <person name="Donnelly M.J."/>
            <person name="Kadowaki T."/>
            <person name="McGarry J.W."/>
            <person name="Darby A.C."/>
            <person name="Makepeace B.L."/>
        </authorList>
    </citation>
    <scope>NUCLEOTIDE SEQUENCE [LARGE SCALE GENOMIC DNA]</scope>
    <source>
        <strain evidence="2">UoL-WK</strain>
    </source>
</reference>
<evidence type="ECO:0000313" key="3">
    <source>
        <dbReference type="EMBL" id="RWS08722.1"/>
    </source>
</evidence>
<organism evidence="2 4">
    <name type="scientific">Dinothrombium tinctorium</name>
    <dbReference type="NCBI Taxonomy" id="1965070"/>
    <lineage>
        <taxon>Eukaryota</taxon>
        <taxon>Metazoa</taxon>
        <taxon>Ecdysozoa</taxon>
        <taxon>Arthropoda</taxon>
        <taxon>Chelicerata</taxon>
        <taxon>Arachnida</taxon>
        <taxon>Acari</taxon>
        <taxon>Acariformes</taxon>
        <taxon>Trombidiformes</taxon>
        <taxon>Prostigmata</taxon>
        <taxon>Anystina</taxon>
        <taxon>Parasitengona</taxon>
        <taxon>Trombidioidea</taxon>
        <taxon>Trombidiidae</taxon>
        <taxon>Dinothrombium</taxon>
    </lineage>
</organism>
<dbReference type="AlphaFoldDB" id="A0A3S4QWY2"/>
<dbReference type="Pfam" id="PF00045">
    <property type="entry name" value="Hemopexin"/>
    <property type="match status" value="1"/>
</dbReference>
<gene>
    <name evidence="3" type="ORF">B4U79_18150</name>
    <name evidence="2" type="ORF">B4U79_18152</name>
</gene>
<name>A0A3S4QWY2_9ACAR</name>
<dbReference type="STRING" id="1965070.A0A3S4QWY2"/>
<dbReference type="SMART" id="SM00120">
    <property type="entry name" value="HX"/>
    <property type="match status" value="3"/>
</dbReference>
<feature type="repeat" description="Hemopexin" evidence="1">
    <location>
        <begin position="60"/>
        <end position="104"/>
    </location>
</feature>
<protein>
    <submittedName>
        <fullName evidence="2">Matrix metalloproteinase-14-like protein</fullName>
    </submittedName>
</protein>
<feature type="repeat" description="Hemopexin" evidence="1">
    <location>
        <begin position="105"/>
        <end position="152"/>
    </location>
</feature>
<keyword evidence="4" id="KW-1185">Reference proteome</keyword>
<dbReference type="Gene3D" id="2.110.10.10">
    <property type="entry name" value="Hemopexin-like domain"/>
    <property type="match status" value="1"/>
</dbReference>
<dbReference type="OrthoDB" id="406838at2759"/>
<sequence length="193" mass="22754">MVNSNVKKKLYKSEICNVKFPTTINNVTYLFRGEHYFTINSNGKVKRKGRRISDDFIGVPNNLDAAVTTRYGYTYFFKGNQYYEVRRKRLILGPKPISYRFKNIPNNLDAAFVHWKNGLIYFVKDGKFFRYESEGKQLSDIEIHENFHFMHVDLTAAFTSKRNSVFLLPYIVTIQNERKQDTVGVKKFFKCNN</sequence>